<gene>
    <name evidence="8" type="ORF">GCM10012280_30820</name>
</gene>
<evidence type="ECO:0000313" key="9">
    <source>
        <dbReference type="Proteomes" id="UP000641932"/>
    </source>
</evidence>
<dbReference type="AlphaFoldDB" id="A0A918DXP6"/>
<feature type="domain" description="Acyl-CoA dehydrogenase/oxidase C-terminal" evidence="6">
    <location>
        <begin position="247"/>
        <end position="391"/>
    </location>
</feature>
<reference evidence="8" key="1">
    <citation type="journal article" date="2014" name="Int. J. Syst. Evol. Microbiol.">
        <title>Complete genome sequence of Corynebacterium casei LMG S-19264T (=DSM 44701T), isolated from a smear-ripened cheese.</title>
        <authorList>
            <consortium name="US DOE Joint Genome Institute (JGI-PGF)"/>
            <person name="Walter F."/>
            <person name="Albersmeier A."/>
            <person name="Kalinowski J."/>
            <person name="Ruckert C."/>
        </authorList>
    </citation>
    <scope>NUCLEOTIDE SEQUENCE</scope>
    <source>
        <strain evidence="8">CGMCC 4.7201</strain>
    </source>
</reference>
<dbReference type="InterPro" id="IPR046373">
    <property type="entry name" value="Acyl-CoA_Oxase/DH_mid-dom_sf"/>
</dbReference>
<comment type="cofactor">
    <cofactor evidence="1 5">
        <name>FAD</name>
        <dbReference type="ChEBI" id="CHEBI:57692"/>
    </cofactor>
</comment>
<dbReference type="InterPro" id="IPR009075">
    <property type="entry name" value="AcylCo_DH/oxidase_C"/>
</dbReference>
<evidence type="ECO:0000259" key="7">
    <source>
        <dbReference type="Pfam" id="PF02770"/>
    </source>
</evidence>
<dbReference type="InterPro" id="IPR036250">
    <property type="entry name" value="AcylCo_DH-like_C"/>
</dbReference>
<dbReference type="EMBL" id="BMMS01000012">
    <property type="protein sequence ID" value="GGO88911.1"/>
    <property type="molecule type" value="Genomic_DNA"/>
</dbReference>
<comment type="similarity">
    <text evidence="2 5">Belongs to the acyl-CoA dehydrogenase family.</text>
</comment>
<reference evidence="8" key="2">
    <citation type="submission" date="2020-09" db="EMBL/GenBank/DDBJ databases">
        <authorList>
            <person name="Sun Q."/>
            <person name="Zhou Y."/>
        </authorList>
    </citation>
    <scope>NUCLEOTIDE SEQUENCE</scope>
    <source>
        <strain evidence="8">CGMCC 4.7201</strain>
    </source>
</reference>
<dbReference type="RefSeq" id="WP_189132235.1">
    <property type="nucleotide sequence ID" value="NZ_BMMS01000012.1"/>
</dbReference>
<dbReference type="GO" id="GO:0005886">
    <property type="term" value="C:plasma membrane"/>
    <property type="evidence" value="ECO:0007669"/>
    <property type="project" value="TreeGrafter"/>
</dbReference>
<evidence type="ECO:0000256" key="2">
    <source>
        <dbReference type="ARBA" id="ARBA00009347"/>
    </source>
</evidence>
<evidence type="ECO:0000259" key="6">
    <source>
        <dbReference type="Pfam" id="PF00441"/>
    </source>
</evidence>
<evidence type="ECO:0000256" key="5">
    <source>
        <dbReference type="RuleBase" id="RU362125"/>
    </source>
</evidence>
<dbReference type="PANTHER" id="PTHR43884:SF19">
    <property type="entry name" value="ACYL-COA DEHYDROGENASE FADE4-RELATED"/>
    <property type="match status" value="1"/>
</dbReference>
<comment type="caution">
    <text evidence="8">The sequence shown here is derived from an EMBL/GenBank/DDBJ whole genome shotgun (WGS) entry which is preliminary data.</text>
</comment>
<dbReference type="Gene3D" id="2.40.110.10">
    <property type="entry name" value="Butyryl-CoA Dehydrogenase, subunit A, domain 2"/>
    <property type="match status" value="1"/>
</dbReference>
<dbReference type="InterPro" id="IPR006091">
    <property type="entry name" value="Acyl-CoA_Oxase/DH_mid-dom"/>
</dbReference>
<keyword evidence="3 5" id="KW-0285">Flavoprotein</keyword>
<dbReference type="SUPFAM" id="SSF47203">
    <property type="entry name" value="Acyl-CoA dehydrogenase C-terminal domain-like"/>
    <property type="match status" value="1"/>
</dbReference>
<name>A0A918DXP6_9ACTN</name>
<organism evidence="8 9">
    <name type="scientific">Wenjunlia tyrosinilytica</name>
    <dbReference type="NCBI Taxonomy" id="1544741"/>
    <lineage>
        <taxon>Bacteria</taxon>
        <taxon>Bacillati</taxon>
        <taxon>Actinomycetota</taxon>
        <taxon>Actinomycetes</taxon>
        <taxon>Kitasatosporales</taxon>
        <taxon>Streptomycetaceae</taxon>
        <taxon>Wenjunlia</taxon>
    </lineage>
</organism>
<dbReference type="Pfam" id="PF00441">
    <property type="entry name" value="Acyl-CoA_dh_1"/>
    <property type="match status" value="1"/>
</dbReference>
<protein>
    <submittedName>
        <fullName evidence="8">Acyl-CoA dehydrogenase</fullName>
    </submittedName>
</protein>
<sequence length="602" mass="64938">MTAIQEAETRNALRYAPLELAERLDHHLGDPHDPDSVFSYQDAVDHDVREAFPERVCAELNAWGLADYYVPAEYGGALTSYEELLGLIRTMARRDLTVAIGHGKTFLGSVCAWVAGDPATALRLGGLIRSGAQVCLGLTERSHGSDLMAGELTAEPRNGHYRVSGEKWLINNATRGRLLCVLARTSPVGGPRGFSLLLVDKETLPAGTYRCSPKVPTLGIRGADISGIVLDGAPVDRLSLLGDEGCGSELLLKALQITRTLCPALSLGAADHAMRLTLRFARERELYGKRLTELPLTRGVLAESYADLLTAEAVSIVSARSIQALTGELSVTAAVAKYLVPSTVDRAVARLGSVLGARSFLADHYAHGMFQKVERDHRIVGIFDGNTLVNQYQLVAQFRSLARNFLRRQPHRADLEPLYDLRRGLPALDPGRLSLLSRHGSTVLGTMPEAAAELAEAARDNPALAGAAECARRLTDVTEQLHDRFRDRAETIAGAGEESFADAQAYALCFAGAACIGLWRHNHEAAGAGRTGGLWRDGLWLHAALTRLLDRLAAGGAPGLSGTRPTPPDELFDRMLAHLNAQYEEGDLFSLLPCRTAEGPPC</sequence>
<dbReference type="PANTHER" id="PTHR43884">
    <property type="entry name" value="ACYL-COA DEHYDROGENASE"/>
    <property type="match status" value="1"/>
</dbReference>
<accession>A0A918DXP6</accession>
<evidence type="ECO:0000256" key="3">
    <source>
        <dbReference type="ARBA" id="ARBA00022630"/>
    </source>
</evidence>
<dbReference type="GO" id="GO:0003995">
    <property type="term" value="F:acyl-CoA dehydrogenase activity"/>
    <property type="evidence" value="ECO:0007669"/>
    <property type="project" value="TreeGrafter"/>
</dbReference>
<dbReference type="CDD" id="cd00567">
    <property type="entry name" value="ACAD"/>
    <property type="match status" value="1"/>
</dbReference>
<dbReference type="Gene3D" id="1.10.540.10">
    <property type="entry name" value="Acyl-CoA dehydrogenase/oxidase, N-terminal domain"/>
    <property type="match status" value="1"/>
</dbReference>
<feature type="domain" description="Acyl-CoA oxidase/dehydrogenase middle" evidence="7">
    <location>
        <begin position="135"/>
        <end position="231"/>
    </location>
</feature>
<dbReference type="Pfam" id="PF02770">
    <property type="entry name" value="Acyl-CoA_dh_M"/>
    <property type="match status" value="1"/>
</dbReference>
<dbReference type="InterPro" id="IPR009100">
    <property type="entry name" value="AcylCoA_DH/oxidase_NM_dom_sf"/>
</dbReference>
<evidence type="ECO:0000256" key="4">
    <source>
        <dbReference type="ARBA" id="ARBA00022827"/>
    </source>
</evidence>
<dbReference type="Proteomes" id="UP000641932">
    <property type="component" value="Unassembled WGS sequence"/>
</dbReference>
<keyword evidence="9" id="KW-1185">Reference proteome</keyword>
<keyword evidence="5" id="KW-0560">Oxidoreductase</keyword>
<dbReference type="Gene3D" id="1.20.140.10">
    <property type="entry name" value="Butyryl-CoA Dehydrogenase, subunit A, domain 3"/>
    <property type="match status" value="1"/>
</dbReference>
<dbReference type="InterPro" id="IPR037069">
    <property type="entry name" value="AcylCoA_DH/ox_N_sf"/>
</dbReference>
<evidence type="ECO:0000256" key="1">
    <source>
        <dbReference type="ARBA" id="ARBA00001974"/>
    </source>
</evidence>
<keyword evidence="4 5" id="KW-0274">FAD</keyword>
<dbReference type="SUPFAM" id="SSF56645">
    <property type="entry name" value="Acyl-CoA dehydrogenase NM domain-like"/>
    <property type="match status" value="1"/>
</dbReference>
<evidence type="ECO:0000313" key="8">
    <source>
        <dbReference type="EMBL" id="GGO88911.1"/>
    </source>
</evidence>
<proteinExistence type="inferred from homology"/>
<dbReference type="GO" id="GO:0050660">
    <property type="term" value="F:flavin adenine dinucleotide binding"/>
    <property type="evidence" value="ECO:0007669"/>
    <property type="project" value="InterPro"/>
</dbReference>